<reference evidence="2" key="1">
    <citation type="submission" date="2020-08" db="EMBL/GenBank/DDBJ databases">
        <title>Plant Genome Project.</title>
        <authorList>
            <person name="Zhang R.-G."/>
        </authorList>
    </citation>
    <scope>NUCLEOTIDE SEQUENCE</scope>
    <source>
        <strain evidence="2">WSP0</strain>
        <tissue evidence="2">Leaf</tissue>
    </source>
</reference>
<protein>
    <recommendedName>
        <fullName evidence="1">Retrotransposon Copia-like N-terminal domain-containing protein</fullName>
    </recommendedName>
</protein>
<comment type="caution">
    <text evidence="2">The sequence shown here is derived from an EMBL/GenBank/DDBJ whole genome shotgun (WGS) entry which is preliminary data.</text>
</comment>
<evidence type="ECO:0000313" key="3">
    <source>
        <dbReference type="Proteomes" id="UP000823749"/>
    </source>
</evidence>
<proteinExistence type="predicted"/>
<dbReference type="Proteomes" id="UP000823749">
    <property type="component" value="Chromosome 11"/>
</dbReference>
<evidence type="ECO:0000313" key="2">
    <source>
        <dbReference type="EMBL" id="KAG5524856.1"/>
    </source>
</evidence>
<keyword evidence="3" id="KW-1185">Reference proteome</keyword>
<accession>A0AAV6I8L0</accession>
<gene>
    <name evidence="2" type="ORF">RHGRI_031505</name>
</gene>
<dbReference type="Pfam" id="PF14244">
    <property type="entry name" value="Retrotran_gag_3"/>
    <property type="match status" value="1"/>
</dbReference>
<dbReference type="AlphaFoldDB" id="A0AAV6I8L0"/>
<dbReference type="PANTHER" id="PTHR37610:SF97">
    <property type="entry name" value="RETROTRANSPOSON GAG DOMAIN-CONTAINING PROTEIN"/>
    <property type="match status" value="1"/>
</dbReference>
<evidence type="ECO:0000259" key="1">
    <source>
        <dbReference type="Pfam" id="PF14244"/>
    </source>
</evidence>
<sequence length="355" mass="40168">MGDNSKEGLDPSSRYYFHHSDTLATKLCLQLLDGGNWATWSKSVEIALSVKNKLGFVTGKIKKPSKSTDPDEFDLWERANHMLISWFSHSVSQDLVSSVLFAPTAQHIWEDFQARFAQGNLPRIFQIKSSIGSHVQGIMSVANYYTKLRGFWDELDSYRPFSTCDCCQCSEGSKRNAYHNENRLMQFLMGLNATYNLIRGQILLLKPVPDIREAYNMVTQDKKQRQIGNNSLTENFSVATAVRFPKASNPTTSSLVTRPFHLLLPILKDYFADIVKRIHILLKVVISCMDFQSGTHGMIPTLNQIMSPILNHQATVRNSKISNMVLDSILLLHMLHLPTVPCRLSQGFLLSSINN</sequence>
<feature type="domain" description="Retrotransposon Copia-like N-terminal" evidence="1">
    <location>
        <begin position="18"/>
        <end position="65"/>
    </location>
</feature>
<dbReference type="PANTHER" id="PTHR37610">
    <property type="entry name" value="CCHC-TYPE DOMAIN-CONTAINING PROTEIN"/>
    <property type="match status" value="1"/>
</dbReference>
<dbReference type="EMBL" id="JACTNZ010000011">
    <property type="protein sequence ID" value="KAG5524856.1"/>
    <property type="molecule type" value="Genomic_DNA"/>
</dbReference>
<dbReference type="InterPro" id="IPR029472">
    <property type="entry name" value="Copia-like_N"/>
</dbReference>
<organism evidence="2 3">
    <name type="scientific">Rhododendron griersonianum</name>
    <dbReference type="NCBI Taxonomy" id="479676"/>
    <lineage>
        <taxon>Eukaryota</taxon>
        <taxon>Viridiplantae</taxon>
        <taxon>Streptophyta</taxon>
        <taxon>Embryophyta</taxon>
        <taxon>Tracheophyta</taxon>
        <taxon>Spermatophyta</taxon>
        <taxon>Magnoliopsida</taxon>
        <taxon>eudicotyledons</taxon>
        <taxon>Gunneridae</taxon>
        <taxon>Pentapetalae</taxon>
        <taxon>asterids</taxon>
        <taxon>Ericales</taxon>
        <taxon>Ericaceae</taxon>
        <taxon>Ericoideae</taxon>
        <taxon>Rhodoreae</taxon>
        <taxon>Rhododendron</taxon>
    </lineage>
</organism>
<name>A0AAV6I8L0_9ERIC</name>